<keyword evidence="2" id="KW-1185">Reference proteome</keyword>
<sequence length="80" mass="9245">MKLLRFCRFTCLLEFRLASIGVRQEREFLQVLQEIFGSRLVLSRINACLVSFSQMLEISRFTCKTRIFHASLASLAICLA</sequence>
<evidence type="ECO:0000313" key="1">
    <source>
        <dbReference type="EMBL" id="PIC31491.1"/>
    </source>
</evidence>
<accession>A0A2G5TWK4</accession>
<comment type="caution">
    <text evidence="1">The sequence shown here is derived from an EMBL/GenBank/DDBJ whole genome shotgun (WGS) entry which is preliminary data.</text>
</comment>
<dbReference type="Proteomes" id="UP000230233">
    <property type="component" value="Chromosome IV"/>
</dbReference>
<organism evidence="1 2">
    <name type="scientific">Caenorhabditis nigoni</name>
    <dbReference type="NCBI Taxonomy" id="1611254"/>
    <lineage>
        <taxon>Eukaryota</taxon>
        <taxon>Metazoa</taxon>
        <taxon>Ecdysozoa</taxon>
        <taxon>Nematoda</taxon>
        <taxon>Chromadorea</taxon>
        <taxon>Rhabditida</taxon>
        <taxon>Rhabditina</taxon>
        <taxon>Rhabditomorpha</taxon>
        <taxon>Rhabditoidea</taxon>
        <taxon>Rhabditidae</taxon>
        <taxon>Peloderinae</taxon>
        <taxon>Caenorhabditis</taxon>
    </lineage>
</organism>
<gene>
    <name evidence="1" type="primary">Cnig_chr_IV.g12176</name>
    <name evidence="1" type="ORF">B9Z55_012176</name>
</gene>
<dbReference type="EMBL" id="PDUG01000004">
    <property type="protein sequence ID" value="PIC31491.1"/>
    <property type="molecule type" value="Genomic_DNA"/>
</dbReference>
<evidence type="ECO:0000313" key="2">
    <source>
        <dbReference type="Proteomes" id="UP000230233"/>
    </source>
</evidence>
<reference evidence="2" key="1">
    <citation type="submission" date="2017-10" db="EMBL/GenBank/DDBJ databases">
        <title>Rapid genome shrinkage in a self-fertile nematode reveals novel sperm competition proteins.</title>
        <authorList>
            <person name="Yin D."/>
            <person name="Schwarz E.M."/>
            <person name="Thomas C.G."/>
            <person name="Felde R.L."/>
            <person name="Korf I.F."/>
            <person name="Cutter A.D."/>
            <person name="Schartner C.M."/>
            <person name="Ralston E.J."/>
            <person name="Meyer B.J."/>
            <person name="Haag E.S."/>
        </authorList>
    </citation>
    <scope>NUCLEOTIDE SEQUENCE [LARGE SCALE GENOMIC DNA]</scope>
    <source>
        <strain evidence="2">JU1422</strain>
    </source>
</reference>
<protein>
    <submittedName>
        <fullName evidence="1">Uncharacterized protein</fullName>
    </submittedName>
</protein>
<proteinExistence type="predicted"/>
<name>A0A2G5TWK4_9PELO</name>
<dbReference type="AlphaFoldDB" id="A0A2G5TWK4"/>